<dbReference type="Gene3D" id="3.10.129.110">
    <property type="entry name" value="Polyketide synthase dehydratase"/>
    <property type="match status" value="1"/>
</dbReference>
<dbReference type="InterPro" id="IPR049900">
    <property type="entry name" value="PKS_mFAS_DH"/>
</dbReference>
<comment type="function">
    <text evidence="9">Involved in production of the polyketide antibiotic thailandamide.</text>
</comment>
<dbReference type="InterPro" id="IPR001242">
    <property type="entry name" value="Condensation_dom"/>
</dbReference>
<proteinExistence type="inferred from homology"/>
<dbReference type="SMART" id="SM00825">
    <property type="entry name" value="PKS_KS"/>
    <property type="match status" value="1"/>
</dbReference>
<dbReference type="Proteomes" id="UP000239263">
    <property type="component" value="Unassembled WGS sequence"/>
</dbReference>
<evidence type="ECO:0000256" key="4">
    <source>
        <dbReference type="ARBA" id="ARBA00022553"/>
    </source>
</evidence>
<evidence type="ECO:0000256" key="9">
    <source>
        <dbReference type="ARBA" id="ARBA00054155"/>
    </source>
</evidence>
<dbReference type="InterPro" id="IPR009081">
    <property type="entry name" value="PP-bd_ACP"/>
</dbReference>
<dbReference type="InterPro" id="IPR032821">
    <property type="entry name" value="PKS_assoc"/>
</dbReference>
<dbReference type="PROSITE" id="PS52004">
    <property type="entry name" value="KS3_2"/>
    <property type="match status" value="1"/>
</dbReference>
<dbReference type="InterPro" id="IPR057326">
    <property type="entry name" value="KR_dom"/>
</dbReference>
<dbReference type="Gene3D" id="3.30.70.3290">
    <property type="match status" value="1"/>
</dbReference>
<dbReference type="Gene3D" id="3.40.47.10">
    <property type="match status" value="1"/>
</dbReference>
<evidence type="ECO:0000256" key="7">
    <source>
        <dbReference type="ARBA" id="ARBA00023268"/>
    </source>
</evidence>
<evidence type="ECO:0000256" key="8">
    <source>
        <dbReference type="ARBA" id="ARBA00023315"/>
    </source>
</evidence>
<dbReference type="SUPFAM" id="SSF53901">
    <property type="entry name" value="Thiolase-like"/>
    <property type="match status" value="1"/>
</dbReference>
<dbReference type="SMART" id="SM00823">
    <property type="entry name" value="PKS_PP"/>
    <property type="match status" value="1"/>
</dbReference>
<dbReference type="CDD" id="cd08955">
    <property type="entry name" value="KR_2_FAS_SDR_x"/>
    <property type="match status" value="1"/>
</dbReference>
<dbReference type="Pfam" id="PF08659">
    <property type="entry name" value="KR"/>
    <property type="match status" value="1"/>
</dbReference>
<dbReference type="Pfam" id="PF21089">
    <property type="entry name" value="PKS_DH_N"/>
    <property type="match status" value="1"/>
</dbReference>
<dbReference type="Pfam" id="PF00107">
    <property type="entry name" value="ADH_zinc_N"/>
    <property type="match status" value="1"/>
</dbReference>
<dbReference type="InterPro" id="IPR016039">
    <property type="entry name" value="Thiolase-like"/>
</dbReference>
<feature type="active site" description="Proton donor; for dehydratase activity" evidence="10">
    <location>
        <position position="1104"/>
    </location>
</feature>
<dbReference type="InterPro" id="IPR020807">
    <property type="entry name" value="PKS_DH"/>
</dbReference>
<evidence type="ECO:0000256" key="6">
    <source>
        <dbReference type="ARBA" id="ARBA00022857"/>
    </source>
</evidence>
<dbReference type="GO" id="GO:0071770">
    <property type="term" value="P:DIM/DIP cell wall layer assembly"/>
    <property type="evidence" value="ECO:0007669"/>
    <property type="project" value="TreeGrafter"/>
</dbReference>
<keyword evidence="7" id="KW-0511">Multifunctional enzyme</keyword>
<dbReference type="PROSITE" id="PS52019">
    <property type="entry name" value="PKS_MFAS_DH"/>
    <property type="match status" value="1"/>
</dbReference>
<dbReference type="InterPro" id="IPR014031">
    <property type="entry name" value="Ketoacyl_synth_C"/>
</dbReference>
<dbReference type="InterPro" id="IPR036291">
    <property type="entry name" value="NAD(P)-bd_dom_sf"/>
</dbReference>
<dbReference type="Pfam" id="PF00668">
    <property type="entry name" value="Condensation"/>
    <property type="match status" value="1"/>
</dbReference>
<keyword evidence="5" id="KW-0808">Transferase</keyword>
<evidence type="ECO:0000259" key="13">
    <source>
        <dbReference type="PROSITE" id="PS52019"/>
    </source>
</evidence>
<dbReference type="Pfam" id="PF00698">
    <property type="entry name" value="Acyl_transf_1"/>
    <property type="match status" value="1"/>
</dbReference>
<dbReference type="Gene3D" id="3.40.50.720">
    <property type="entry name" value="NAD(P)-binding Rossmann-like Domain"/>
    <property type="match status" value="2"/>
</dbReference>
<dbReference type="Pfam" id="PF02801">
    <property type="entry name" value="Ketoacyl-synt_C"/>
    <property type="match status" value="1"/>
</dbReference>
<evidence type="ECO:0000256" key="10">
    <source>
        <dbReference type="PROSITE-ProRule" id="PRU01363"/>
    </source>
</evidence>
<dbReference type="SUPFAM" id="SSF52777">
    <property type="entry name" value="CoA-dependent acyltransferases"/>
    <property type="match status" value="1"/>
</dbReference>
<dbReference type="GO" id="GO:0031177">
    <property type="term" value="F:phosphopantetheine binding"/>
    <property type="evidence" value="ECO:0007669"/>
    <property type="project" value="InterPro"/>
</dbReference>
<dbReference type="UniPathway" id="UPA00094"/>
<organism evidence="14 15">
    <name type="scientific">Aliivibrio sifiae</name>
    <dbReference type="NCBI Taxonomy" id="566293"/>
    <lineage>
        <taxon>Bacteria</taxon>
        <taxon>Pseudomonadati</taxon>
        <taxon>Pseudomonadota</taxon>
        <taxon>Gammaproteobacteria</taxon>
        <taxon>Vibrionales</taxon>
        <taxon>Vibrionaceae</taxon>
        <taxon>Aliivibrio</taxon>
    </lineage>
</organism>
<dbReference type="RefSeq" id="WP_105056487.1">
    <property type="nucleotide sequence ID" value="NZ_CAWNRT010000002.1"/>
</dbReference>
<feature type="domain" description="Carrier" evidence="11">
    <location>
        <begin position="2015"/>
        <end position="2090"/>
    </location>
</feature>
<accession>A0A2S7X4F5</accession>
<reference evidence="14 15" key="1">
    <citation type="submission" date="2016-12" db="EMBL/GenBank/DDBJ databases">
        <title>Diversity of luminous bacteria.</title>
        <authorList>
            <person name="Yoshizawa S."/>
            <person name="Kogure K."/>
        </authorList>
    </citation>
    <scope>NUCLEOTIDE SEQUENCE [LARGE SCALE GENOMIC DNA]</scope>
    <source>
        <strain evidence="14 15">ATCC 33715</strain>
    </source>
</reference>
<dbReference type="Gene3D" id="3.40.366.10">
    <property type="entry name" value="Malonyl-Coenzyme A Acyl Carrier Protein, domain 2"/>
    <property type="match status" value="1"/>
</dbReference>
<dbReference type="Gene3D" id="3.30.559.10">
    <property type="entry name" value="Chloramphenicol acetyltransferase-like domain"/>
    <property type="match status" value="1"/>
</dbReference>
<evidence type="ECO:0000256" key="2">
    <source>
        <dbReference type="ARBA" id="ARBA00006484"/>
    </source>
</evidence>
<dbReference type="InterPro" id="IPR014043">
    <property type="entry name" value="Acyl_transferase_dom"/>
</dbReference>
<dbReference type="InterPro" id="IPR049551">
    <property type="entry name" value="PKS_DH_C"/>
</dbReference>
<protein>
    <submittedName>
        <fullName evidence="14">Uncharacterized protein</fullName>
    </submittedName>
</protein>
<evidence type="ECO:0000259" key="12">
    <source>
        <dbReference type="PROSITE" id="PS52004"/>
    </source>
</evidence>
<keyword evidence="3" id="KW-0596">Phosphopantetheine</keyword>
<dbReference type="SUPFAM" id="SSF51735">
    <property type="entry name" value="NAD(P)-binding Rossmann-fold domains"/>
    <property type="match status" value="3"/>
</dbReference>
<dbReference type="InterPro" id="IPR050091">
    <property type="entry name" value="PKS_NRPS_Biosynth_Enz"/>
</dbReference>
<dbReference type="GO" id="GO:0005737">
    <property type="term" value="C:cytoplasm"/>
    <property type="evidence" value="ECO:0007669"/>
    <property type="project" value="TreeGrafter"/>
</dbReference>
<dbReference type="InterPro" id="IPR020841">
    <property type="entry name" value="PKS_Beta-ketoAc_synthase_dom"/>
</dbReference>
<dbReference type="InterPro" id="IPR016035">
    <property type="entry name" value="Acyl_Trfase/lysoPLipase"/>
</dbReference>
<dbReference type="Pfam" id="PF00550">
    <property type="entry name" value="PP-binding"/>
    <property type="match status" value="1"/>
</dbReference>
<dbReference type="Gene3D" id="1.10.1200.10">
    <property type="entry name" value="ACP-like"/>
    <property type="match status" value="1"/>
</dbReference>
<dbReference type="CDD" id="cd00833">
    <property type="entry name" value="PKS"/>
    <property type="match status" value="1"/>
</dbReference>
<dbReference type="Gene3D" id="3.30.559.30">
    <property type="entry name" value="Nonribosomal peptide synthetase, condensation domain"/>
    <property type="match status" value="1"/>
</dbReference>
<dbReference type="PANTHER" id="PTHR43775:SF37">
    <property type="entry name" value="SI:DKEY-61P9.11"/>
    <property type="match status" value="1"/>
</dbReference>
<name>A0A2S7X4F5_9GAMM</name>
<dbReference type="Gene3D" id="3.40.50.11460">
    <property type="match status" value="1"/>
</dbReference>
<dbReference type="PROSITE" id="PS00606">
    <property type="entry name" value="KS3_1"/>
    <property type="match status" value="1"/>
</dbReference>
<evidence type="ECO:0000256" key="5">
    <source>
        <dbReference type="ARBA" id="ARBA00022679"/>
    </source>
</evidence>
<dbReference type="GO" id="GO:0016491">
    <property type="term" value="F:oxidoreductase activity"/>
    <property type="evidence" value="ECO:0007669"/>
    <property type="project" value="InterPro"/>
</dbReference>
<dbReference type="PANTHER" id="PTHR43775">
    <property type="entry name" value="FATTY ACID SYNTHASE"/>
    <property type="match status" value="1"/>
</dbReference>
<dbReference type="InterPro" id="IPR018201">
    <property type="entry name" value="Ketoacyl_synth_AS"/>
</dbReference>
<dbReference type="Pfam" id="PF00109">
    <property type="entry name" value="ketoacyl-synt"/>
    <property type="match status" value="1"/>
</dbReference>
<keyword evidence="6" id="KW-0521">NADP</keyword>
<dbReference type="InterPro" id="IPR001227">
    <property type="entry name" value="Ac_transferase_dom_sf"/>
</dbReference>
<dbReference type="SUPFAM" id="SSF52151">
    <property type="entry name" value="FabD/lysophospholipase-like"/>
    <property type="match status" value="1"/>
</dbReference>
<sequence length="2538" mass="281478">MSNQTNSDIAIIGMSCRLPGNCSSPDLYYDFLLNGGDGIVDIPRERWDSKAFYDEDKNKTGKMFVSRGGFISGLDQFDPQFFGISPNEAPHIDPQHRWLLEITHELLENAGQKASDLKGSDTAVFIGQFMHDYEQIQLDSMAHGNICNHSATGSSMTLTANRLSYIYDFTGPSVALDTACSSSLVAIDMACKSIINGDSKLAIAGGVNLLLRPELTLSICKASMLSPDAKCKSFDAKANGYVRSEGAGLVMLKSLKSALIDGDNILAVIKSSGINQDGHTNGITVPNGEAQKKLINKTLQKANITPNEIQYIEAHGTGTPVGDPIEVNALGSIFGIREENANKCLIGSVKSNIGHTEAAAGVAGLIKVVMSMNSGVIPSNLHYNDTNPAIDLKKLNVDIVSSNTQWPISKGEKRRALVNSFGFGGTNANVIVEQAPMVSNKKTESVSNRNSILVLSSKTKVGLKSTVENWLQFLPNIDESDLSSVCYSACIKRDHFKHRISIKAPNKAKLILELENFLSNSPSENYSVGAANLSNANDLCFTFSGMGTTWARMGKELYIKEPVFKAAIDRCSAAIEKYSDISLVDEIYHMDNKDRIHTTNIAQPAIFATQVALTELYESWGIKPSCIVGHSAGEVAAAYASGALSFDDAIKVIYHRSRLQHTTEGSGKMLAVALSEEELTPYLMDIKDRVTIAAINSERAITLAGCEIELEKLSSQLDIDGVFSRMLNVNVPYHSPIMDRIKEPLVDALSSITTHVPSIPIYSTVTGDVSGPDCWNSVYWAENVRQPVLFKKAIDNITSGGTTTFLEISPHAVLSSSIIANSNEAGEASTVVSSLIRKENDHEMVMKSILELHVSGYTVDWSKLCNRGSKSVSLPNYAWDHNSYWIENEDVASSRISNVRKQGGFHKSNHDLLGAKLNSTNLIWHSEIDLEKQEYLSGHKVDTEIIYPGACYIEMGMELAKHKTSKNIIVLEDIEFNRALYLDNKKSILLETSLDEYSGSYVIQAQDSATENWEVFGKGVVTLDTHESDSETFDIDSIKSEMESYYTKVDFYNHCHQMGMNYEDSFQSVHQCWYGDKISLVEIDLSSTETKDANEYSLHPCILDCAFQSLFPTIKTSFLPVAIEAIRLYEKPSPRCYAHLVTTNRTKTDILGNITILDCNGKVQVEVIGVSLKANSMSSDKTAEKICYDYQWEELSLTSEAIDGKNELWLVLAGEGDNSGDFESYISEHDIKYRSITKKQILEITDSNYSWSNALELLTDGIHDRITKVIYLWPLDHLQAIEKFNSTLELADSTLKIAQAIVGIDSLKGLPTYFFTSASQAILPGDAQFNPEQATIWGFSRVYSSEYPELNVHLVDLPYDSTQLDNNFSKLVRCMLADNTEQELAIRSDTIYVNRLRKLSMKDMINYSERKVELNVLDDYVVKFGNKTIDVFKQSLPPLSNYNVRVRVESSDLDLGAIDTNSSQLIGIIGTIEEIGGGVNDIAAGDKIYCLFNGDIASLIDVDGNHVTKLSTKSALGKAHYISDFVQAHFVLLNCSKLTSGETILLLPTLNSFEHAVIQVAKRNGAKVVAIVHSEKDGEQLLNWGADIAINSSDNDFSQQLKDIGSVDVIFNQSNGRMVSKAIDVIAENGRFLDLTTTEAALNRKQIDVISQKGIIYYPLKLSSILSIKNFRLNELLRMCIDTYLDDGVLPLARQTKSINDMLTQSASLYDNESGSRLICSMSTRPPVVTLGSNNEVIYSNATYLVTGGLGGLGLEVMNWLADNGAKSIVLISRSDARPHAIDAIENVKATGVNVSVMRADVCDLNDVVRVVEEIKRDLPPLRGVIHAAGVLDDASINNQNRDKFANVLLPKIQGTYNLHNATIESKLDLFICFSSIATIIGWPGQSNYAAGNAFMDSFAHWRNAQGFPTLSVNWGPWGSAGMAKNLDDVDKRRMESSGMRFLSTEQAFDEMTNLLNYRVPNAGVFDLVWEDAVSRFANPLKHSVFSNFVEEKKGNVASDFMGDFSRSSSTEQFNMVTSLVSQTFVDILGLGSIDDIEPDVSVFDYGLNSLMSIEFSSLLQLQLTLKVSGSLVSKYQTINRIVTYIVEELTSFNSELTKDKDLSLYKNAPWLPSRYSVVNNQLQTCDANELNHWTQSLVLRLNPKFNIDTFKSAVFLVMEDNDSLRLISNINDKSRMVEFVNDGIGSVISEIKTTNLFDEKVYQSAISEINLHTLPFKFNIVSSDDFDEKVLLLTHHQLLLDGMSVKLLMQQVNRVYNSMISGNEVSLVTGSFAEYCHKLNDYAQSEECTGQLPKLLSSNWSSADEIKTDNQDLDNNRYKNGRTQLILIDDKEVSKLQGDKSRKVIELIARSIGDWAGISKLQFDLQFHGRRANDILPDASSTLGYFTEDYPVLVDLSRKDTFTQINNGMNNNEDYSLLKYLCNAPLVEEQISVIQPSQVAINIRPEFNVNSASSTDELFIFPSGNTRWEFGDWYYENVADKYWASGELNRGVLFYFEVTIKKDGCYIEMNYNKDLYKKSTIDNLICNIKESFINASE</sequence>
<evidence type="ECO:0000259" key="11">
    <source>
        <dbReference type="PROSITE" id="PS50075"/>
    </source>
</evidence>
<dbReference type="SUPFAM" id="SSF47336">
    <property type="entry name" value="ACP-like"/>
    <property type="match status" value="1"/>
</dbReference>
<feature type="domain" description="PKS/mFAS DH" evidence="13">
    <location>
        <begin position="910"/>
        <end position="1181"/>
    </location>
</feature>
<dbReference type="GO" id="GO:0004312">
    <property type="term" value="F:fatty acid synthase activity"/>
    <property type="evidence" value="ECO:0007669"/>
    <property type="project" value="TreeGrafter"/>
</dbReference>
<evidence type="ECO:0000256" key="3">
    <source>
        <dbReference type="ARBA" id="ARBA00022450"/>
    </source>
</evidence>
<dbReference type="InterPro" id="IPR023213">
    <property type="entry name" value="CAT-like_dom_sf"/>
</dbReference>
<feature type="region of interest" description="N-terminal hotdog fold" evidence="10">
    <location>
        <begin position="910"/>
        <end position="1028"/>
    </location>
</feature>
<dbReference type="SMART" id="SM00827">
    <property type="entry name" value="PKS_AT"/>
    <property type="match status" value="1"/>
</dbReference>
<dbReference type="InterPro" id="IPR036736">
    <property type="entry name" value="ACP-like_sf"/>
</dbReference>
<dbReference type="GO" id="GO:0006633">
    <property type="term" value="P:fatty acid biosynthetic process"/>
    <property type="evidence" value="ECO:0007669"/>
    <property type="project" value="UniProtKB-UniPathway"/>
</dbReference>
<dbReference type="FunFam" id="3.40.366.10:FF:000002">
    <property type="entry name" value="Probable polyketide synthase 2"/>
    <property type="match status" value="1"/>
</dbReference>
<evidence type="ECO:0000313" key="14">
    <source>
        <dbReference type="EMBL" id="PQJ85134.1"/>
    </source>
</evidence>
<dbReference type="InterPro" id="IPR042104">
    <property type="entry name" value="PKS_dehydratase_sf"/>
</dbReference>
<feature type="active site" description="Proton acceptor; for dehydratase activity" evidence="10">
    <location>
        <position position="939"/>
    </location>
</feature>
<gene>
    <name evidence="14" type="ORF">BTO22_16860</name>
</gene>
<dbReference type="Pfam" id="PF16197">
    <property type="entry name" value="KAsynt_C_assoc"/>
    <property type="match status" value="1"/>
</dbReference>
<keyword evidence="4" id="KW-0597">Phosphoprotein</keyword>
<dbReference type="SMART" id="SM00826">
    <property type="entry name" value="PKS_DH"/>
    <property type="match status" value="1"/>
</dbReference>
<dbReference type="EMBL" id="MSCO01000002">
    <property type="protein sequence ID" value="PQJ85134.1"/>
    <property type="molecule type" value="Genomic_DNA"/>
</dbReference>
<feature type="region of interest" description="C-terminal hotdog fold" evidence="10">
    <location>
        <begin position="1043"/>
        <end position="1181"/>
    </location>
</feature>
<dbReference type="FunFam" id="3.40.47.10:FF:000019">
    <property type="entry name" value="Polyketide synthase type I"/>
    <property type="match status" value="1"/>
</dbReference>
<dbReference type="GO" id="GO:0004315">
    <property type="term" value="F:3-oxoacyl-[acyl-carrier-protein] synthase activity"/>
    <property type="evidence" value="ECO:0007669"/>
    <property type="project" value="InterPro"/>
</dbReference>
<dbReference type="InterPro" id="IPR013149">
    <property type="entry name" value="ADH-like_C"/>
</dbReference>
<dbReference type="PROSITE" id="PS50075">
    <property type="entry name" value="CARRIER"/>
    <property type="match status" value="1"/>
</dbReference>
<dbReference type="SMART" id="SM00829">
    <property type="entry name" value="PKS_ER"/>
    <property type="match status" value="1"/>
</dbReference>
<evidence type="ECO:0000256" key="1">
    <source>
        <dbReference type="ARBA" id="ARBA00005194"/>
    </source>
</evidence>
<dbReference type="Pfam" id="PF14765">
    <property type="entry name" value="PS-DH"/>
    <property type="match status" value="1"/>
</dbReference>
<dbReference type="InterPro" id="IPR011032">
    <property type="entry name" value="GroES-like_sf"/>
</dbReference>
<comment type="similarity">
    <text evidence="2">Belongs to the short-chain dehydrogenases/reductases (SDR) family.</text>
</comment>
<keyword evidence="8" id="KW-0012">Acyltransferase</keyword>
<feature type="domain" description="Ketosynthase family 3 (KS3)" evidence="12">
    <location>
        <begin position="6"/>
        <end position="434"/>
    </location>
</feature>
<dbReference type="GO" id="GO:0005886">
    <property type="term" value="C:plasma membrane"/>
    <property type="evidence" value="ECO:0007669"/>
    <property type="project" value="TreeGrafter"/>
</dbReference>
<dbReference type="InterPro" id="IPR016036">
    <property type="entry name" value="Malonyl_transacylase_ACP-bd"/>
</dbReference>
<comment type="caution">
    <text evidence="14">The sequence shown here is derived from an EMBL/GenBank/DDBJ whole genome shotgun (WGS) entry which is preliminary data.</text>
</comment>
<dbReference type="Gene3D" id="3.90.180.10">
    <property type="entry name" value="Medium-chain alcohol dehydrogenases, catalytic domain"/>
    <property type="match status" value="1"/>
</dbReference>
<dbReference type="InterPro" id="IPR049552">
    <property type="entry name" value="PKS_DH_N"/>
</dbReference>
<dbReference type="SMART" id="SM00822">
    <property type="entry name" value="PKS_KR"/>
    <property type="match status" value="1"/>
</dbReference>
<dbReference type="InterPro" id="IPR020843">
    <property type="entry name" value="ER"/>
</dbReference>
<evidence type="ECO:0000313" key="15">
    <source>
        <dbReference type="Proteomes" id="UP000239263"/>
    </source>
</evidence>
<dbReference type="InterPro" id="IPR020806">
    <property type="entry name" value="PKS_PP-bd"/>
</dbReference>
<dbReference type="OrthoDB" id="9771084at2"/>
<dbReference type="SUPFAM" id="SSF50129">
    <property type="entry name" value="GroES-like"/>
    <property type="match status" value="1"/>
</dbReference>
<dbReference type="SUPFAM" id="SSF55048">
    <property type="entry name" value="Probable ACP-binding domain of malonyl-CoA ACP transacylase"/>
    <property type="match status" value="1"/>
</dbReference>
<comment type="pathway">
    <text evidence="1">Lipid metabolism; fatty acid biosynthesis.</text>
</comment>
<dbReference type="InterPro" id="IPR013968">
    <property type="entry name" value="PKS_KR"/>
</dbReference>
<dbReference type="InterPro" id="IPR014030">
    <property type="entry name" value="Ketoacyl_synth_N"/>
</dbReference>